<dbReference type="Pfam" id="PF10236">
    <property type="entry name" value="DAP3"/>
    <property type="match status" value="1"/>
</dbReference>
<gene>
    <name evidence="8" type="ORF">GpartN1_g1450.t1</name>
</gene>
<dbReference type="GO" id="GO:0003735">
    <property type="term" value="F:structural constituent of ribosome"/>
    <property type="evidence" value="ECO:0007669"/>
    <property type="project" value="TreeGrafter"/>
</dbReference>
<dbReference type="InterPro" id="IPR019368">
    <property type="entry name" value="Ribosomal_mS29"/>
</dbReference>
<evidence type="ECO:0000313" key="9">
    <source>
        <dbReference type="Proteomes" id="UP001061958"/>
    </source>
</evidence>
<comment type="caution">
    <text evidence="8">The sequence shown here is derived from an EMBL/GenBank/DDBJ whole genome shotgun (WGS) entry which is preliminary data.</text>
</comment>
<reference evidence="8" key="1">
    <citation type="journal article" date="2022" name="Proc. Natl. Acad. Sci. U.S.A.">
        <title>Life cycle and functional genomics of the unicellular red alga Galdieria for elucidating algal and plant evolution and industrial use.</title>
        <authorList>
            <person name="Hirooka S."/>
            <person name="Itabashi T."/>
            <person name="Ichinose T.M."/>
            <person name="Onuma R."/>
            <person name="Fujiwara T."/>
            <person name="Yamashita S."/>
            <person name="Jong L.W."/>
            <person name="Tomita R."/>
            <person name="Iwane A.H."/>
            <person name="Miyagishima S.Y."/>
        </authorList>
    </citation>
    <scope>NUCLEOTIDE SEQUENCE</scope>
    <source>
        <strain evidence="8">NBRC 102759</strain>
    </source>
</reference>
<keyword evidence="4" id="KW-0689">Ribosomal protein</keyword>
<accession>A0A9C7PSH4</accession>
<dbReference type="PANTHER" id="PTHR12810">
    <property type="entry name" value="MITOCHONDRIAL 28S RIBOSOMAL PROTEIN S29"/>
    <property type="match status" value="1"/>
</dbReference>
<organism evidence="8 9">
    <name type="scientific">Galdieria partita</name>
    <dbReference type="NCBI Taxonomy" id="83374"/>
    <lineage>
        <taxon>Eukaryota</taxon>
        <taxon>Rhodophyta</taxon>
        <taxon>Bangiophyceae</taxon>
        <taxon>Galdieriales</taxon>
        <taxon>Galdieriaceae</taxon>
        <taxon>Galdieria</taxon>
    </lineage>
</organism>
<comment type="subcellular location">
    <subcellularLocation>
        <location evidence="1">Mitochondrion</location>
    </subcellularLocation>
</comment>
<comment type="similarity">
    <text evidence="2">Belongs to the mitochondrion-specific ribosomal protein mS29 family.</text>
</comment>
<dbReference type="AlphaFoldDB" id="A0A9C7PSH4"/>
<evidence type="ECO:0000256" key="4">
    <source>
        <dbReference type="ARBA" id="ARBA00022980"/>
    </source>
</evidence>
<evidence type="ECO:0000256" key="5">
    <source>
        <dbReference type="ARBA" id="ARBA00023128"/>
    </source>
</evidence>
<dbReference type="Proteomes" id="UP001061958">
    <property type="component" value="Unassembled WGS sequence"/>
</dbReference>
<dbReference type="EMBL" id="BQMJ01000010">
    <property type="protein sequence ID" value="GJQ09659.1"/>
    <property type="molecule type" value="Genomic_DNA"/>
</dbReference>
<evidence type="ECO:0000256" key="2">
    <source>
        <dbReference type="ARBA" id="ARBA00009863"/>
    </source>
</evidence>
<evidence type="ECO:0000256" key="6">
    <source>
        <dbReference type="ARBA" id="ARBA00023274"/>
    </source>
</evidence>
<evidence type="ECO:0000313" key="8">
    <source>
        <dbReference type="EMBL" id="GJQ09659.1"/>
    </source>
</evidence>
<sequence length="418" mass="48498">MSAEVLKVITRNGKLHTLNSLQRLRTLCTNTATTTPSRAKLKLALFDEKKRVTEQNAGFLDFQWIPEDLPRVVDIRYHDLKENFFLMTRPSDLHVINYLKQAQEENISPGESLAQRVGWLLDGRPGVGKSTTLLRAVHWCRRNDWLVMYMPRLFDILNASSSLILSQPGTEKVDPWVDCLHVDRPVEAFKAVQNMLKAHAPQLSKIPLRLSDNNSVATGNNLGEWLESGIQQYQHHMKMEDEKTAGRVITDVYLGLVEQLKQVTEYPVAMILDEYNFVYGLSPFRDQVRRRFHASAFRMMWPLLDFKKLGQSITNGLVLAATCRSIMPYKIRRKLIAQCSRFPLTLEQRNDQTGEEQMKSLEPFRVYVEPFQLEEVKQFLAFYEQSEFIQQHSESEYVRAYLKSGGEMDKLHRLCWTL</sequence>
<dbReference type="OrthoDB" id="274828at2759"/>
<protein>
    <recommendedName>
        <fullName evidence="7">Small ribosomal subunit protein mS29</fullName>
    </recommendedName>
</protein>
<keyword evidence="9" id="KW-1185">Reference proteome</keyword>
<dbReference type="PANTHER" id="PTHR12810:SF0">
    <property type="entry name" value="SMALL RIBOSOMAL SUBUNIT PROTEIN MS29"/>
    <property type="match status" value="1"/>
</dbReference>
<keyword evidence="3" id="KW-0809">Transit peptide</keyword>
<evidence type="ECO:0000256" key="7">
    <source>
        <dbReference type="ARBA" id="ARBA00035140"/>
    </source>
</evidence>
<evidence type="ECO:0000256" key="3">
    <source>
        <dbReference type="ARBA" id="ARBA00022946"/>
    </source>
</evidence>
<reference evidence="8" key="2">
    <citation type="submission" date="2022-01" db="EMBL/GenBank/DDBJ databases">
        <authorList>
            <person name="Hirooka S."/>
            <person name="Miyagishima S.Y."/>
        </authorList>
    </citation>
    <scope>NUCLEOTIDE SEQUENCE</scope>
    <source>
        <strain evidence="8">NBRC 102759</strain>
    </source>
</reference>
<dbReference type="GO" id="GO:0005763">
    <property type="term" value="C:mitochondrial small ribosomal subunit"/>
    <property type="evidence" value="ECO:0007669"/>
    <property type="project" value="TreeGrafter"/>
</dbReference>
<keyword evidence="6" id="KW-0687">Ribonucleoprotein</keyword>
<name>A0A9C7PSH4_9RHOD</name>
<proteinExistence type="inferred from homology"/>
<keyword evidence="5" id="KW-0496">Mitochondrion</keyword>
<evidence type="ECO:0000256" key="1">
    <source>
        <dbReference type="ARBA" id="ARBA00004173"/>
    </source>
</evidence>